<dbReference type="NCBIfam" id="TIGR01352">
    <property type="entry name" value="tonB_Cterm"/>
    <property type="match status" value="1"/>
</dbReference>
<dbReference type="PANTHER" id="PTHR33446">
    <property type="entry name" value="PROTEIN TONB-RELATED"/>
    <property type="match status" value="1"/>
</dbReference>
<dbReference type="Gene3D" id="3.30.1150.10">
    <property type="match status" value="1"/>
</dbReference>
<accession>A0A7W0HLM5</accession>
<dbReference type="EMBL" id="JACDUS010000007">
    <property type="protein sequence ID" value="MBA2882141.1"/>
    <property type="molecule type" value="Genomic_DNA"/>
</dbReference>
<keyword evidence="8 11" id="KW-1133">Transmembrane helix</keyword>
<evidence type="ECO:0000256" key="2">
    <source>
        <dbReference type="ARBA" id="ARBA00006555"/>
    </source>
</evidence>
<reference evidence="13 14" key="1">
    <citation type="submission" date="2020-07" db="EMBL/GenBank/DDBJ databases">
        <title>Genomic Encyclopedia of Type Strains, Phase IV (KMG-IV): sequencing the most valuable type-strain genomes for metagenomic binning, comparative biology and taxonomic classification.</title>
        <authorList>
            <person name="Goeker M."/>
        </authorList>
    </citation>
    <scope>NUCLEOTIDE SEQUENCE [LARGE SCALE GENOMIC DNA]</scope>
    <source>
        <strain evidence="13 14">DSM 17721</strain>
    </source>
</reference>
<gene>
    <name evidence="13" type="ORF">HNR65_002482</name>
</gene>
<evidence type="ECO:0000256" key="10">
    <source>
        <dbReference type="SAM" id="MobiDB-lite"/>
    </source>
</evidence>
<dbReference type="PRINTS" id="PR01374">
    <property type="entry name" value="TONBPROTEIN"/>
</dbReference>
<keyword evidence="14" id="KW-1185">Reference proteome</keyword>
<evidence type="ECO:0000256" key="4">
    <source>
        <dbReference type="ARBA" id="ARBA00022475"/>
    </source>
</evidence>
<comment type="subcellular location">
    <subcellularLocation>
        <location evidence="1">Cell inner membrane</location>
        <topology evidence="1">Single-pass membrane protein</topology>
        <orientation evidence="1">Periplasmic side</orientation>
    </subcellularLocation>
</comment>
<evidence type="ECO:0000256" key="7">
    <source>
        <dbReference type="ARBA" id="ARBA00022927"/>
    </source>
</evidence>
<evidence type="ECO:0000259" key="12">
    <source>
        <dbReference type="PROSITE" id="PS52015"/>
    </source>
</evidence>
<dbReference type="InterPro" id="IPR051045">
    <property type="entry name" value="TonB-dependent_transducer"/>
</dbReference>
<dbReference type="Proteomes" id="UP000525298">
    <property type="component" value="Unassembled WGS sequence"/>
</dbReference>
<keyword evidence="5" id="KW-0997">Cell inner membrane</keyword>
<dbReference type="GO" id="GO:0005886">
    <property type="term" value="C:plasma membrane"/>
    <property type="evidence" value="ECO:0007669"/>
    <property type="project" value="UniProtKB-SubCell"/>
</dbReference>
<keyword evidence="9 11" id="KW-0472">Membrane</keyword>
<keyword evidence="3" id="KW-0813">Transport</keyword>
<dbReference type="InterPro" id="IPR037682">
    <property type="entry name" value="TonB_C"/>
</dbReference>
<dbReference type="AlphaFoldDB" id="A0A7W0HLM5"/>
<evidence type="ECO:0000313" key="14">
    <source>
        <dbReference type="Proteomes" id="UP000525298"/>
    </source>
</evidence>
<dbReference type="RefSeq" id="WP_181551793.1">
    <property type="nucleotide sequence ID" value="NZ_JACDUS010000007.1"/>
</dbReference>
<dbReference type="GO" id="GO:0015891">
    <property type="term" value="P:siderophore transport"/>
    <property type="evidence" value="ECO:0007669"/>
    <property type="project" value="InterPro"/>
</dbReference>
<feature type="transmembrane region" description="Helical" evidence="11">
    <location>
        <begin position="7"/>
        <end position="30"/>
    </location>
</feature>
<dbReference type="InterPro" id="IPR006260">
    <property type="entry name" value="TonB/TolA_C"/>
</dbReference>
<dbReference type="PROSITE" id="PS52015">
    <property type="entry name" value="TONB_CTD"/>
    <property type="match status" value="1"/>
</dbReference>
<evidence type="ECO:0000256" key="9">
    <source>
        <dbReference type="ARBA" id="ARBA00023136"/>
    </source>
</evidence>
<dbReference type="GO" id="GO:0015031">
    <property type="term" value="P:protein transport"/>
    <property type="evidence" value="ECO:0007669"/>
    <property type="project" value="UniProtKB-KW"/>
</dbReference>
<comment type="similarity">
    <text evidence="2">Belongs to the TonB family.</text>
</comment>
<evidence type="ECO:0000256" key="8">
    <source>
        <dbReference type="ARBA" id="ARBA00022989"/>
    </source>
</evidence>
<keyword evidence="6 11" id="KW-0812">Transmembrane</keyword>
<evidence type="ECO:0000256" key="1">
    <source>
        <dbReference type="ARBA" id="ARBA00004383"/>
    </source>
</evidence>
<evidence type="ECO:0000256" key="3">
    <source>
        <dbReference type="ARBA" id="ARBA00022448"/>
    </source>
</evidence>
<evidence type="ECO:0000256" key="6">
    <source>
        <dbReference type="ARBA" id="ARBA00022692"/>
    </source>
</evidence>
<keyword evidence="4" id="KW-1003">Cell membrane</keyword>
<keyword evidence="7" id="KW-0653">Protein transport</keyword>
<dbReference type="GO" id="GO:0055085">
    <property type="term" value="P:transmembrane transport"/>
    <property type="evidence" value="ECO:0007669"/>
    <property type="project" value="InterPro"/>
</dbReference>
<evidence type="ECO:0000256" key="11">
    <source>
        <dbReference type="SAM" id="Phobius"/>
    </source>
</evidence>
<dbReference type="Pfam" id="PF03544">
    <property type="entry name" value="TonB_C"/>
    <property type="match status" value="1"/>
</dbReference>
<feature type="domain" description="TonB C-terminal" evidence="12">
    <location>
        <begin position="139"/>
        <end position="231"/>
    </location>
</feature>
<proteinExistence type="inferred from homology"/>
<dbReference type="GO" id="GO:0031992">
    <property type="term" value="F:energy transducer activity"/>
    <property type="evidence" value="ECO:0007669"/>
    <property type="project" value="InterPro"/>
</dbReference>
<sequence>MAEKTRQYAFVVLVLLGVNLFLFVVFPHYIIQQQSAEKNPELMADFGALQVLNTDAPDQEAKPSESENQPEPNAPVSDDKADPIDIPDQVVHHRARIPEIEAMELDSAARAAAGPKISEPLTLSGIRAPSFEGKFDQTEVDTVPMATAKMHPAYPYQAKRLNLSGEVRVKFLVTRDGTVSQVEIISAEPKEIFNKSVIRAVSSWRFRPGKIDGKAVDTWMETSIIFNINEM</sequence>
<organism evidence="13 14">
    <name type="scientific">Desulfosalsimonas propionicica</name>
    <dbReference type="NCBI Taxonomy" id="332175"/>
    <lineage>
        <taxon>Bacteria</taxon>
        <taxon>Pseudomonadati</taxon>
        <taxon>Thermodesulfobacteriota</taxon>
        <taxon>Desulfobacteria</taxon>
        <taxon>Desulfobacterales</taxon>
        <taxon>Desulfosalsimonadaceae</taxon>
        <taxon>Desulfosalsimonas</taxon>
    </lineage>
</organism>
<dbReference type="InterPro" id="IPR003538">
    <property type="entry name" value="TonB"/>
</dbReference>
<dbReference type="GO" id="GO:0030288">
    <property type="term" value="C:outer membrane-bounded periplasmic space"/>
    <property type="evidence" value="ECO:0007669"/>
    <property type="project" value="InterPro"/>
</dbReference>
<evidence type="ECO:0000256" key="5">
    <source>
        <dbReference type="ARBA" id="ARBA00022519"/>
    </source>
</evidence>
<dbReference type="SUPFAM" id="SSF74653">
    <property type="entry name" value="TolA/TonB C-terminal domain"/>
    <property type="match status" value="1"/>
</dbReference>
<feature type="region of interest" description="Disordered" evidence="10">
    <location>
        <begin position="56"/>
        <end position="84"/>
    </location>
</feature>
<protein>
    <submittedName>
        <fullName evidence="13">Protein TonB</fullName>
    </submittedName>
</protein>
<evidence type="ECO:0000313" key="13">
    <source>
        <dbReference type="EMBL" id="MBA2882141.1"/>
    </source>
</evidence>
<name>A0A7W0HLM5_9BACT</name>
<comment type="caution">
    <text evidence="13">The sequence shown here is derived from an EMBL/GenBank/DDBJ whole genome shotgun (WGS) entry which is preliminary data.</text>
</comment>